<proteinExistence type="predicted"/>
<evidence type="ECO:0000256" key="4">
    <source>
        <dbReference type="SAM" id="SignalP"/>
    </source>
</evidence>
<feature type="signal peptide" evidence="4">
    <location>
        <begin position="1"/>
        <end position="23"/>
    </location>
</feature>
<dbReference type="EMBL" id="CP122537">
    <property type="protein sequence ID" value="WGH78648.1"/>
    <property type="molecule type" value="Genomic_DNA"/>
</dbReference>
<feature type="transmembrane region" description="Helical" evidence="3">
    <location>
        <begin position="86"/>
        <end position="107"/>
    </location>
</feature>
<dbReference type="SUPFAM" id="SSF48452">
    <property type="entry name" value="TPR-like"/>
    <property type="match status" value="1"/>
</dbReference>
<feature type="region of interest" description="Disordered" evidence="2">
    <location>
        <begin position="296"/>
        <end position="315"/>
    </location>
</feature>
<dbReference type="Gene3D" id="1.25.40.10">
    <property type="entry name" value="Tetratricopeptide repeat domain"/>
    <property type="match status" value="1"/>
</dbReference>
<keyword evidence="3" id="KW-0812">Transmembrane</keyword>
<evidence type="ECO:0000256" key="1">
    <source>
        <dbReference type="ARBA" id="ARBA00022748"/>
    </source>
</evidence>
<accession>A0ABY8LE24</accession>
<keyword evidence="4" id="KW-0732">Signal</keyword>
<keyword evidence="3" id="KW-0472">Membrane</keyword>
<name>A0ABY8LE24_9RHOB</name>
<keyword evidence="3" id="KW-1133">Transmembrane helix</keyword>
<organism evidence="5 6">
    <name type="scientific">Jannaschia ovalis</name>
    <dbReference type="NCBI Taxonomy" id="3038773"/>
    <lineage>
        <taxon>Bacteria</taxon>
        <taxon>Pseudomonadati</taxon>
        <taxon>Pseudomonadota</taxon>
        <taxon>Alphaproteobacteria</taxon>
        <taxon>Rhodobacterales</taxon>
        <taxon>Roseobacteraceae</taxon>
        <taxon>Jannaschia</taxon>
    </lineage>
</organism>
<evidence type="ECO:0000256" key="3">
    <source>
        <dbReference type="SAM" id="Phobius"/>
    </source>
</evidence>
<dbReference type="NCBIfam" id="TIGR03142">
    <property type="entry name" value="cytochro_ccmI"/>
    <property type="match status" value="1"/>
</dbReference>
<evidence type="ECO:0000256" key="2">
    <source>
        <dbReference type="SAM" id="MobiDB-lite"/>
    </source>
</evidence>
<evidence type="ECO:0000313" key="5">
    <source>
        <dbReference type="EMBL" id="WGH78648.1"/>
    </source>
</evidence>
<keyword evidence="1" id="KW-0201">Cytochrome c-type biogenesis</keyword>
<reference evidence="5 6" key="1">
    <citation type="submission" date="2023-04" db="EMBL/GenBank/DDBJ databases">
        <title>Jannaschia ovalis sp. nov., a marine bacterium isolated from sea tidal flat.</title>
        <authorList>
            <person name="Kwon D.Y."/>
            <person name="Kim J.-J."/>
        </authorList>
    </citation>
    <scope>NUCLEOTIDE SEQUENCE [LARGE SCALE GENOMIC DNA]</scope>
    <source>
        <strain evidence="5 6">GRR-S6-38</strain>
    </source>
</reference>
<evidence type="ECO:0000313" key="6">
    <source>
        <dbReference type="Proteomes" id="UP001243420"/>
    </source>
</evidence>
<gene>
    <name evidence="5" type="primary">ccmI</name>
    <name evidence="5" type="ORF">P8627_16800</name>
</gene>
<sequence>MFWTAAALLLVACVLVIAAALRAVPADREAPDVAVYRDQLRELERDAARGTLAPEEAEAARTEVARRLLAADRSGGVAAKGPGNSVLGFALIAVPVIGIAVATYLSIGAPGYPDLPLATRIAVVEENRAARPGQEVAEAEVPDRIDDSRPDLTRMAEQLRAVLAERPDDLRGWRLAVQTEAGLGDLEAAWRAQVRVIEILGDDATSEDHAVLAELMIRAAGGYVSPEAERALSRALRADAGNGMARFYAGSMYAQGGRPDLAFTIWRRLIADSRPGDPWLEPIYGQIEEISQLAGDPTPLDQLPRPRGPSQADIDASGEMTLEDRMAMIEGMVEGLALRLADQGGPVTDWARLITAYGVLGRTDAAAAVYGEAKLVFAEDQSALDRLAQAADQAGLTP</sequence>
<dbReference type="InterPro" id="IPR011990">
    <property type="entry name" value="TPR-like_helical_dom_sf"/>
</dbReference>
<keyword evidence="6" id="KW-1185">Reference proteome</keyword>
<dbReference type="Proteomes" id="UP001243420">
    <property type="component" value="Chromosome"/>
</dbReference>
<feature type="chain" id="PRO_5045190458" evidence="4">
    <location>
        <begin position="24"/>
        <end position="398"/>
    </location>
</feature>
<protein>
    <submittedName>
        <fullName evidence="5">C-type cytochrome biogenesis protein CcmI</fullName>
    </submittedName>
</protein>
<dbReference type="InterPro" id="IPR017560">
    <property type="entry name" value="Cyt_c_biogenesis_CcmI"/>
</dbReference>
<dbReference type="RefSeq" id="WP_279965399.1">
    <property type="nucleotide sequence ID" value="NZ_CP122537.1"/>
</dbReference>